<keyword evidence="3" id="KW-1185">Reference proteome</keyword>
<organism evidence="2 3">
    <name type="scientific">Henosepilachna vigintioctopunctata</name>
    <dbReference type="NCBI Taxonomy" id="420089"/>
    <lineage>
        <taxon>Eukaryota</taxon>
        <taxon>Metazoa</taxon>
        <taxon>Ecdysozoa</taxon>
        <taxon>Arthropoda</taxon>
        <taxon>Hexapoda</taxon>
        <taxon>Insecta</taxon>
        <taxon>Pterygota</taxon>
        <taxon>Neoptera</taxon>
        <taxon>Endopterygota</taxon>
        <taxon>Coleoptera</taxon>
        <taxon>Polyphaga</taxon>
        <taxon>Cucujiformia</taxon>
        <taxon>Coccinelloidea</taxon>
        <taxon>Coccinellidae</taxon>
        <taxon>Epilachninae</taxon>
        <taxon>Epilachnini</taxon>
        <taxon>Henosepilachna</taxon>
    </lineage>
</organism>
<evidence type="ECO:0000256" key="1">
    <source>
        <dbReference type="SAM" id="SignalP"/>
    </source>
</evidence>
<evidence type="ECO:0000313" key="3">
    <source>
        <dbReference type="Proteomes" id="UP001431783"/>
    </source>
</evidence>
<dbReference type="EMBL" id="JARQZJ010000004">
    <property type="protein sequence ID" value="KAK9870869.1"/>
    <property type="molecule type" value="Genomic_DNA"/>
</dbReference>
<evidence type="ECO:0000313" key="2">
    <source>
        <dbReference type="EMBL" id="KAK9870869.1"/>
    </source>
</evidence>
<feature type="signal peptide" evidence="1">
    <location>
        <begin position="1"/>
        <end position="19"/>
    </location>
</feature>
<sequence length="259" mass="28228">MDFLNVAFAVICILHITAARHPRRSRHPQDPNLFLAHQELSPEITFSYEDAYDFSGISIPSHNSIEKPVDEPQEYVPPQSVGSASVPLQPPPAVPVNAVAANVPSNNGAVYLGSGSIGVVRLGNGAYALGSGSLGYSDLRSRPRPSANVRPSPIRASPNLIPAAIPGQPPIQPPTRQVFEYRFPLSDRSIQDTNTYELLRPDGVGFGTPVIRPPRPARMHFATATVPVRPSDPQYTLTITPEIPDSDPNQFDQFYYTQQ</sequence>
<proteinExistence type="predicted"/>
<gene>
    <name evidence="2" type="ORF">WA026_009826</name>
</gene>
<name>A0AAW1TUN5_9CUCU</name>
<comment type="caution">
    <text evidence="2">The sequence shown here is derived from an EMBL/GenBank/DDBJ whole genome shotgun (WGS) entry which is preliminary data.</text>
</comment>
<accession>A0AAW1TUN5</accession>
<dbReference type="AlphaFoldDB" id="A0AAW1TUN5"/>
<keyword evidence="1" id="KW-0732">Signal</keyword>
<dbReference type="Proteomes" id="UP001431783">
    <property type="component" value="Unassembled WGS sequence"/>
</dbReference>
<protein>
    <submittedName>
        <fullName evidence="2">Uncharacterized protein</fullName>
    </submittedName>
</protein>
<reference evidence="2 3" key="1">
    <citation type="submission" date="2023-03" db="EMBL/GenBank/DDBJ databases">
        <title>Genome insight into feeding habits of ladybird beetles.</title>
        <authorList>
            <person name="Li H.-S."/>
            <person name="Huang Y.-H."/>
            <person name="Pang H."/>
        </authorList>
    </citation>
    <scope>NUCLEOTIDE SEQUENCE [LARGE SCALE GENOMIC DNA]</scope>
    <source>
        <strain evidence="2">SYSU_2023b</strain>
        <tissue evidence="2">Whole body</tissue>
    </source>
</reference>
<feature type="chain" id="PRO_5043475173" evidence="1">
    <location>
        <begin position="20"/>
        <end position="259"/>
    </location>
</feature>